<dbReference type="GO" id="GO:0006270">
    <property type="term" value="P:DNA replication initiation"/>
    <property type="evidence" value="ECO:0007669"/>
    <property type="project" value="TreeGrafter"/>
</dbReference>
<reference evidence="1 2" key="1">
    <citation type="submission" date="2016-11" db="EMBL/GenBank/DDBJ databases">
        <authorList>
            <person name="Jaros S."/>
            <person name="Januszkiewicz K."/>
            <person name="Wedrychowicz H."/>
        </authorList>
    </citation>
    <scope>NUCLEOTIDE SEQUENCE [LARGE SCALE GENOMIC DNA]</scope>
    <source>
        <strain evidence="1 2">DSM 19436</strain>
    </source>
</reference>
<dbReference type="PANTHER" id="PTHR30050:SF5">
    <property type="entry name" value="DNAA REGULATORY INACTIVATOR HDA"/>
    <property type="match status" value="1"/>
</dbReference>
<organism evidence="1 2">
    <name type="scientific">Kaistia soli DSM 19436</name>
    <dbReference type="NCBI Taxonomy" id="1122133"/>
    <lineage>
        <taxon>Bacteria</taxon>
        <taxon>Pseudomonadati</taxon>
        <taxon>Pseudomonadota</taxon>
        <taxon>Alphaproteobacteria</taxon>
        <taxon>Hyphomicrobiales</taxon>
        <taxon>Kaistiaceae</taxon>
        <taxon>Kaistia</taxon>
    </lineage>
</organism>
<gene>
    <name evidence="1" type="ORF">SAMN02745157_0374</name>
</gene>
<accession>A0A1M4U821</accession>
<dbReference type="GO" id="GO:0003688">
    <property type="term" value="F:DNA replication origin binding"/>
    <property type="evidence" value="ECO:0007669"/>
    <property type="project" value="TreeGrafter"/>
</dbReference>
<dbReference type="Gene3D" id="1.10.8.60">
    <property type="match status" value="1"/>
</dbReference>
<dbReference type="InterPro" id="IPR027417">
    <property type="entry name" value="P-loop_NTPase"/>
</dbReference>
<dbReference type="Proteomes" id="UP000184485">
    <property type="component" value="Unassembled WGS sequence"/>
</dbReference>
<sequence length="233" mass="24717">MLKPALMSETRQLALELPHPPALTRADFIVGAANEAAIAMIDRYPAWPNRVAILVGPPGSGKTHLAAIWRESSGAAEVGARDLGTADLGALLASGAVLVEDIHAPETDPTALFHLLNLVREREAHALLTSRVLPAELAFVLPDLRSRLRAAVPVGLDAPDDALLAQVIVKLFADRQLPVDASLVDYLSRRIERSLEAAGRIVAALDAEALAAGRPLTRQLAAQVLARIEGEEG</sequence>
<evidence type="ECO:0000313" key="2">
    <source>
        <dbReference type="Proteomes" id="UP000184485"/>
    </source>
</evidence>
<dbReference type="PANTHER" id="PTHR30050">
    <property type="entry name" value="CHROMOSOMAL REPLICATION INITIATOR PROTEIN DNAA"/>
    <property type="match status" value="1"/>
</dbReference>
<dbReference type="SUPFAM" id="SSF52540">
    <property type="entry name" value="P-loop containing nucleoside triphosphate hydrolases"/>
    <property type="match status" value="1"/>
</dbReference>
<dbReference type="GO" id="GO:0005886">
    <property type="term" value="C:plasma membrane"/>
    <property type="evidence" value="ECO:0007669"/>
    <property type="project" value="TreeGrafter"/>
</dbReference>
<evidence type="ECO:0000313" key="1">
    <source>
        <dbReference type="EMBL" id="SHE52932.1"/>
    </source>
</evidence>
<name>A0A1M4U821_9HYPH</name>
<proteinExistence type="predicted"/>
<dbReference type="EMBL" id="FQUP01000001">
    <property type="protein sequence ID" value="SHE52932.1"/>
    <property type="molecule type" value="Genomic_DNA"/>
</dbReference>
<dbReference type="STRING" id="1122133.SAMN02745157_0374"/>
<dbReference type="AlphaFoldDB" id="A0A1M4U821"/>
<dbReference type="Gene3D" id="3.40.50.300">
    <property type="entry name" value="P-loop containing nucleotide triphosphate hydrolases"/>
    <property type="match status" value="1"/>
</dbReference>
<keyword evidence="2" id="KW-1185">Reference proteome</keyword>
<protein>
    <submittedName>
        <fullName evidence="1">DnaA protein</fullName>
    </submittedName>
</protein>